<proteinExistence type="predicted"/>
<keyword evidence="3 5" id="KW-0863">Zinc-finger</keyword>
<dbReference type="Proteomes" id="UP000198287">
    <property type="component" value="Unassembled WGS sequence"/>
</dbReference>
<evidence type="ECO:0000313" key="9">
    <source>
        <dbReference type="Proteomes" id="UP000198287"/>
    </source>
</evidence>
<feature type="domain" description="C2H2-type" evidence="7">
    <location>
        <begin position="128"/>
        <end position="155"/>
    </location>
</feature>
<evidence type="ECO:0000256" key="6">
    <source>
        <dbReference type="SAM" id="MobiDB-lite"/>
    </source>
</evidence>
<dbReference type="SMART" id="SM00355">
    <property type="entry name" value="ZnF_C2H2"/>
    <property type="match status" value="4"/>
</dbReference>
<dbReference type="Gene3D" id="3.30.160.60">
    <property type="entry name" value="Classic Zinc Finger"/>
    <property type="match status" value="2"/>
</dbReference>
<feature type="domain" description="C2H2-type" evidence="7">
    <location>
        <begin position="157"/>
        <end position="184"/>
    </location>
</feature>
<feature type="domain" description="C2H2-type" evidence="7">
    <location>
        <begin position="197"/>
        <end position="224"/>
    </location>
</feature>
<feature type="compositionally biased region" description="Basic and acidic residues" evidence="6">
    <location>
        <begin position="173"/>
        <end position="183"/>
    </location>
</feature>
<evidence type="ECO:0000256" key="3">
    <source>
        <dbReference type="ARBA" id="ARBA00022771"/>
    </source>
</evidence>
<dbReference type="EMBL" id="LNIX01000020">
    <property type="protein sequence ID" value="OXA44095.1"/>
    <property type="molecule type" value="Genomic_DNA"/>
</dbReference>
<name>A0A226DEU5_FOLCA</name>
<dbReference type="PROSITE" id="PS00028">
    <property type="entry name" value="ZINC_FINGER_C2H2_1"/>
    <property type="match status" value="3"/>
</dbReference>
<dbReference type="OrthoDB" id="4737882at2759"/>
<evidence type="ECO:0000256" key="5">
    <source>
        <dbReference type="PROSITE-ProRule" id="PRU00042"/>
    </source>
</evidence>
<dbReference type="SUPFAM" id="SSF57667">
    <property type="entry name" value="beta-beta-alpha zinc fingers"/>
    <property type="match status" value="2"/>
</dbReference>
<evidence type="ECO:0000256" key="1">
    <source>
        <dbReference type="ARBA" id="ARBA00022723"/>
    </source>
</evidence>
<organism evidence="8 9">
    <name type="scientific">Folsomia candida</name>
    <name type="common">Springtail</name>
    <dbReference type="NCBI Taxonomy" id="158441"/>
    <lineage>
        <taxon>Eukaryota</taxon>
        <taxon>Metazoa</taxon>
        <taxon>Ecdysozoa</taxon>
        <taxon>Arthropoda</taxon>
        <taxon>Hexapoda</taxon>
        <taxon>Collembola</taxon>
        <taxon>Entomobryomorpha</taxon>
        <taxon>Isotomoidea</taxon>
        <taxon>Isotomidae</taxon>
        <taxon>Proisotominae</taxon>
        <taxon>Folsomia</taxon>
    </lineage>
</organism>
<evidence type="ECO:0000313" key="8">
    <source>
        <dbReference type="EMBL" id="OXA44095.1"/>
    </source>
</evidence>
<dbReference type="PANTHER" id="PTHR24379">
    <property type="entry name" value="KRAB AND ZINC FINGER DOMAIN-CONTAINING"/>
    <property type="match status" value="1"/>
</dbReference>
<protein>
    <submittedName>
        <fullName evidence="8">Zinc finger protein PLAG1</fullName>
    </submittedName>
</protein>
<evidence type="ECO:0000256" key="4">
    <source>
        <dbReference type="ARBA" id="ARBA00022833"/>
    </source>
</evidence>
<feature type="compositionally biased region" description="Low complexity" evidence="6">
    <location>
        <begin position="18"/>
        <end position="30"/>
    </location>
</feature>
<keyword evidence="1" id="KW-0479">Metal-binding</keyword>
<dbReference type="InterPro" id="IPR036236">
    <property type="entry name" value="Znf_C2H2_sf"/>
</dbReference>
<feature type="region of interest" description="Disordered" evidence="6">
    <location>
        <begin position="172"/>
        <end position="192"/>
    </location>
</feature>
<reference evidence="8 9" key="1">
    <citation type="submission" date="2015-12" db="EMBL/GenBank/DDBJ databases">
        <title>The genome of Folsomia candida.</title>
        <authorList>
            <person name="Faddeeva A."/>
            <person name="Derks M.F."/>
            <person name="Anvar Y."/>
            <person name="Smit S."/>
            <person name="Van Straalen N."/>
            <person name="Roelofs D."/>
        </authorList>
    </citation>
    <scope>NUCLEOTIDE SEQUENCE [LARGE SCALE GENOMIC DNA]</scope>
    <source>
        <strain evidence="8 9">VU population</strain>
        <tissue evidence="8">Whole body</tissue>
    </source>
</reference>
<dbReference type="AlphaFoldDB" id="A0A226DEU5"/>
<evidence type="ECO:0000259" key="7">
    <source>
        <dbReference type="PROSITE" id="PS50157"/>
    </source>
</evidence>
<sequence>MDNIDFGLFFLDSPSPPTSSSDSDDGTSSPRHSTDIGSCVSRTEDIVFDVVPMHATNTASPVEDLLRCMYEMQGHSPVLPVHPQNLQRPGTLNFCTAPFYPDSPTSDYGGSSSDGSLTPESPILEEGHKCHICHKVLKHLQSLKRHWKRHQEGNTKYVCRICLKPLSTQASRVRHENSHKGREEEDVSENGHRGFRQACPTCEKMFWDRTLFERHQTVHSEEKILSCDYCHVGTKRFKTKCTLHRHLKKAHNLLLGTSVRQQS</sequence>
<comment type="caution">
    <text evidence="8">The sequence shown here is derived from an EMBL/GenBank/DDBJ whole genome shotgun (WGS) entry which is preliminary data.</text>
</comment>
<dbReference type="GO" id="GO:0008270">
    <property type="term" value="F:zinc ion binding"/>
    <property type="evidence" value="ECO:0007669"/>
    <property type="project" value="UniProtKB-KW"/>
</dbReference>
<feature type="region of interest" description="Disordered" evidence="6">
    <location>
        <begin position="11"/>
        <end position="37"/>
    </location>
</feature>
<dbReference type="InterPro" id="IPR013087">
    <property type="entry name" value="Znf_C2H2_type"/>
</dbReference>
<gene>
    <name evidence="8" type="ORF">Fcan01_21176</name>
</gene>
<keyword evidence="2" id="KW-0677">Repeat</keyword>
<keyword evidence="9" id="KW-1185">Reference proteome</keyword>
<dbReference type="PROSITE" id="PS50157">
    <property type="entry name" value="ZINC_FINGER_C2H2_2"/>
    <property type="match status" value="3"/>
</dbReference>
<keyword evidence="4" id="KW-0862">Zinc</keyword>
<accession>A0A226DEU5</accession>
<dbReference type="PANTHER" id="PTHR24379:SF121">
    <property type="entry name" value="C2H2-TYPE DOMAIN-CONTAINING PROTEIN"/>
    <property type="match status" value="1"/>
</dbReference>
<evidence type="ECO:0000256" key="2">
    <source>
        <dbReference type="ARBA" id="ARBA00022737"/>
    </source>
</evidence>